<protein>
    <submittedName>
        <fullName evidence="2">2-hydroxychromene-2-carboxylate isomerase</fullName>
    </submittedName>
</protein>
<dbReference type="InterPro" id="IPR044087">
    <property type="entry name" value="NahD-like"/>
</dbReference>
<organism evidence="2 3">
    <name type="scientific">Parazoarcus communis</name>
    <dbReference type="NCBI Taxonomy" id="41977"/>
    <lineage>
        <taxon>Bacteria</taxon>
        <taxon>Pseudomonadati</taxon>
        <taxon>Pseudomonadota</taxon>
        <taxon>Betaproteobacteria</taxon>
        <taxon>Rhodocyclales</taxon>
        <taxon>Zoogloeaceae</taxon>
        <taxon>Parazoarcus</taxon>
    </lineage>
</organism>
<dbReference type="GO" id="GO:0018845">
    <property type="term" value="F:2-hydroxychromene-2-carboxylate isomerase activity"/>
    <property type="evidence" value="ECO:0007669"/>
    <property type="project" value="InterPro"/>
</dbReference>
<accession>A0A2U8GZB8</accession>
<dbReference type="Pfam" id="PF01323">
    <property type="entry name" value="DSBA"/>
    <property type="match status" value="1"/>
</dbReference>
<dbReference type="Proteomes" id="UP000244930">
    <property type="component" value="Chromosome"/>
</dbReference>
<dbReference type="InterPro" id="IPR036249">
    <property type="entry name" value="Thioredoxin-like_sf"/>
</dbReference>
<dbReference type="InterPro" id="IPR001853">
    <property type="entry name" value="DSBA-like_thioredoxin_dom"/>
</dbReference>
<gene>
    <name evidence="2" type="ORF">CEW83_16900</name>
</gene>
<dbReference type="PIRSF" id="PIRSF006386">
    <property type="entry name" value="HCCAis_GSTk"/>
    <property type="match status" value="1"/>
</dbReference>
<reference evidence="2 3" key="1">
    <citation type="submission" date="2017-06" db="EMBL/GenBank/DDBJ databases">
        <title>Azoarcus.</title>
        <authorList>
            <person name="Woo J.-H."/>
            <person name="Kim H.-S."/>
        </authorList>
    </citation>
    <scope>NUCLEOTIDE SEQUENCE [LARGE SCALE GENOMIC DNA]</scope>
    <source>
        <strain evidence="2 3">TSPY31</strain>
    </source>
</reference>
<name>A0A2U8GZB8_9RHOO</name>
<keyword evidence="3" id="KW-1185">Reference proteome</keyword>
<dbReference type="PANTHER" id="PTHR42943">
    <property type="entry name" value="GLUTATHIONE S-TRANSFERASE KAPPA"/>
    <property type="match status" value="1"/>
</dbReference>
<keyword evidence="2" id="KW-0413">Isomerase</keyword>
<dbReference type="InterPro" id="IPR014440">
    <property type="entry name" value="HCCAis_GSTk"/>
</dbReference>
<evidence type="ECO:0000313" key="2">
    <source>
        <dbReference type="EMBL" id="AWI77795.1"/>
    </source>
</evidence>
<dbReference type="AlphaFoldDB" id="A0A2U8GZB8"/>
<feature type="domain" description="DSBA-like thioredoxin" evidence="1">
    <location>
        <begin position="2"/>
        <end position="175"/>
    </location>
</feature>
<evidence type="ECO:0000313" key="3">
    <source>
        <dbReference type="Proteomes" id="UP000244930"/>
    </source>
</evidence>
<sequence length="182" mass="19722">MAEKIDALAARYGREVAWHPYLLGAVYKVTGGVPLTGLPMKGEYALHDIVRSARYLGLPFVVPEPFPVATQHAARAFYHLQDTDPALARRFALAVFRAFFVDGLDISSLDTVKQVAESVGAPGDELGAAVSADAIKARLKAECEAALARGIFGSPYVVIDGECFWGVDRLPQIERWLETGGF</sequence>
<proteinExistence type="predicted"/>
<dbReference type="InterPro" id="IPR051924">
    <property type="entry name" value="GST_Kappa/NadH"/>
</dbReference>
<dbReference type="Gene3D" id="3.40.30.10">
    <property type="entry name" value="Glutaredoxin"/>
    <property type="match status" value="1"/>
</dbReference>
<dbReference type="GO" id="GO:1901170">
    <property type="term" value="P:naphthalene catabolic process"/>
    <property type="evidence" value="ECO:0007669"/>
    <property type="project" value="InterPro"/>
</dbReference>
<dbReference type="SUPFAM" id="SSF52833">
    <property type="entry name" value="Thioredoxin-like"/>
    <property type="match status" value="1"/>
</dbReference>
<dbReference type="PANTHER" id="PTHR42943:SF2">
    <property type="entry name" value="GLUTATHIONE S-TRANSFERASE KAPPA 1"/>
    <property type="match status" value="1"/>
</dbReference>
<dbReference type="EMBL" id="CP022187">
    <property type="protein sequence ID" value="AWI77795.1"/>
    <property type="molecule type" value="Genomic_DNA"/>
</dbReference>
<dbReference type="GO" id="GO:0006749">
    <property type="term" value="P:glutathione metabolic process"/>
    <property type="evidence" value="ECO:0007669"/>
    <property type="project" value="TreeGrafter"/>
</dbReference>
<evidence type="ECO:0000259" key="1">
    <source>
        <dbReference type="Pfam" id="PF01323"/>
    </source>
</evidence>
<dbReference type="CDD" id="cd03022">
    <property type="entry name" value="DsbA_HCCA_Iso"/>
    <property type="match status" value="1"/>
</dbReference>
<dbReference type="GO" id="GO:0004364">
    <property type="term" value="F:glutathione transferase activity"/>
    <property type="evidence" value="ECO:0007669"/>
    <property type="project" value="TreeGrafter"/>
</dbReference>
<dbReference type="GO" id="GO:0004602">
    <property type="term" value="F:glutathione peroxidase activity"/>
    <property type="evidence" value="ECO:0007669"/>
    <property type="project" value="TreeGrafter"/>
</dbReference>
<dbReference type="KEGG" id="acom:CEW83_16900"/>